<protein>
    <submittedName>
        <fullName evidence="1">Uncharacterized protein LOC110243487 isoform X1</fullName>
    </submittedName>
</protein>
<dbReference type="Proteomes" id="UP001152795">
    <property type="component" value="Unassembled WGS sequence"/>
</dbReference>
<comment type="caution">
    <text evidence="1">The sequence shown here is derived from an EMBL/GenBank/DDBJ whole genome shotgun (WGS) entry which is preliminary data.</text>
</comment>
<proteinExistence type="predicted"/>
<dbReference type="EMBL" id="CACRXK020001212">
    <property type="protein sequence ID" value="CAB3987664.1"/>
    <property type="molecule type" value="Genomic_DNA"/>
</dbReference>
<evidence type="ECO:0000313" key="2">
    <source>
        <dbReference type="Proteomes" id="UP001152795"/>
    </source>
</evidence>
<organism evidence="1 2">
    <name type="scientific">Paramuricea clavata</name>
    <name type="common">Red gorgonian</name>
    <name type="synonym">Violescent sea-whip</name>
    <dbReference type="NCBI Taxonomy" id="317549"/>
    <lineage>
        <taxon>Eukaryota</taxon>
        <taxon>Metazoa</taxon>
        <taxon>Cnidaria</taxon>
        <taxon>Anthozoa</taxon>
        <taxon>Octocorallia</taxon>
        <taxon>Malacalcyonacea</taxon>
        <taxon>Plexauridae</taxon>
        <taxon>Paramuricea</taxon>
    </lineage>
</organism>
<name>A0A7D9HPH6_PARCT</name>
<sequence>MSSGHMAYHMEAQRRQRVLDKKHAALDRMAREKTEIERLNEEHLRHQRRRTLEQEEANAKAREYYLKNMGRMGTLQQNGHPQRYIDMIPERQDSVNRDDLRHQARVLRDSCLYMGPVNEYFWS</sequence>
<gene>
    <name evidence="1" type="ORF">PACLA_8A081006</name>
</gene>
<keyword evidence="2" id="KW-1185">Reference proteome</keyword>
<dbReference type="AlphaFoldDB" id="A0A7D9HPH6"/>
<evidence type="ECO:0000313" key="1">
    <source>
        <dbReference type="EMBL" id="CAB3987664.1"/>
    </source>
</evidence>
<reference evidence="1" key="1">
    <citation type="submission" date="2020-04" db="EMBL/GenBank/DDBJ databases">
        <authorList>
            <person name="Alioto T."/>
            <person name="Alioto T."/>
            <person name="Gomez Garrido J."/>
        </authorList>
    </citation>
    <scope>NUCLEOTIDE SEQUENCE</scope>
    <source>
        <strain evidence="1">A484AB</strain>
    </source>
</reference>
<accession>A0A7D9HPH6</accession>
<dbReference type="OrthoDB" id="5980666at2759"/>